<dbReference type="EMBL" id="JBHULZ010000041">
    <property type="protein sequence ID" value="MFD2698401.1"/>
    <property type="molecule type" value="Genomic_DNA"/>
</dbReference>
<dbReference type="InterPro" id="IPR000305">
    <property type="entry name" value="GIY-YIG_endonuc"/>
</dbReference>
<dbReference type="Pfam" id="PF01541">
    <property type="entry name" value="GIY-YIG"/>
    <property type="match status" value="1"/>
</dbReference>
<evidence type="ECO:0000313" key="3">
    <source>
        <dbReference type="Proteomes" id="UP001597357"/>
    </source>
</evidence>
<evidence type="ECO:0000313" key="2">
    <source>
        <dbReference type="EMBL" id="MFD2698401.1"/>
    </source>
</evidence>
<dbReference type="Gene3D" id="3.40.1440.10">
    <property type="entry name" value="GIY-YIG endonuclease"/>
    <property type="match status" value="1"/>
</dbReference>
<gene>
    <name evidence="2" type="ORF">ACFSQ0_10385</name>
</gene>
<dbReference type="Proteomes" id="UP001597357">
    <property type="component" value="Unassembled WGS sequence"/>
</dbReference>
<feature type="domain" description="GIY-YIG" evidence="1">
    <location>
        <begin position="6"/>
        <end position="48"/>
    </location>
</feature>
<name>A0ABW5SFB1_9FLAO</name>
<comment type="caution">
    <text evidence="2">The sequence shown here is derived from an EMBL/GenBank/DDBJ whole genome shotgun (WGS) entry which is preliminary data.</text>
</comment>
<organism evidence="2 3">
    <name type="scientific">Mesonia sediminis</name>
    <dbReference type="NCBI Taxonomy" id="1703946"/>
    <lineage>
        <taxon>Bacteria</taxon>
        <taxon>Pseudomonadati</taxon>
        <taxon>Bacteroidota</taxon>
        <taxon>Flavobacteriia</taxon>
        <taxon>Flavobacteriales</taxon>
        <taxon>Flavobacteriaceae</taxon>
        <taxon>Mesonia</taxon>
    </lineage>
</organism>
<evidence type="ECO:0000259" key="1">
    <source>
        <dbReference type="Pfam" id="PF01541"/>
    </source>
</evidence>
<accession>A0ABW5SFB1</accession>
<keyword evidence="3" id="KW-1185">Reference proteome</keyword>
<dbReference type="InterPro" id="IPR035901">
    <property type="entry name" value="GIY-YIG_endonuc_sf"/>
</dbReference>
<reference evidence="3" key="1">
    <citation type="journal article" date="2019" name="Int. J. Syst. Evol. Microbiol.">
        <title>The Global Catalogue of Microorganisms (GCM) 10K type strain sequencing project: providing services to taxonomists for standard genome sequencing and annotation.</title>
        <authorList>
            <consortium name="The Broad Institute Genomics Platform"/>
            <consortium name="The Broad Institute Genome Sequencing Center for Infectious Disease"/>
            <person name="Wu L."/>
            <person name="Ma J."/>
        </authorList>
    </citation>
    <scope>NUCLEOTIDE SEQUENCE [LARGE SCALE GENOMIC DNA]</scope>
    <source>
        <strain evidence="3">KCTC 42255</strain>
    </source>
</reference>
<sequence length="51" mass="6017">MHFLNIIHRVTLNKFYVGETIDIQNRINKNNKHSFNKSFTKAADDWKLALA</sequence>
<protein>
    <submittedName>
        <fullName evidence="2">GIY-YIG nuclease family protein</fullName>
    </submittedName>
</protein>
<proteinExistence type="predicted"/>
<dbReference type="RefSeq" id="WP_379047895.1">
    <property type="nucleotide sequence ID" value="NZ_JBHULZ010000041.1"/>
</dbReference>